<comment type="caution">
    <text evidence="1">The sequence shown here is derived from an EMBL/GenBank/DDBJ whole genome shotgun (WGS) entry which is preliminary data.</text>
</comment>
<sequence length="105" mass="11921">MSRHVTQTAASWDSSSILKELKEVICASDTFAYLKHEFCPLPGILSARRSWQGLKALASPPQRSIISLRVIWYQAFPFGTNLLARVSDLDARWPKRPLKLPQNIQ</sequence>
<organism evidence="1 2">
    <name type="scientific">Cirrhinus molitorella</name>
    <name type="common">mud carp</name>
    <dbReference type="NCBI Taxonomy" id="172907"/>
    <lineage>
        <taxon>Eukaryota</taxon>
        <taxon>Metazoa</taxon>
        <taxon>Chordata</taxon>
        <taxon>Craniata</taxon>
        <taxon>Vertebrata</taxon>
        <taxon>Euteleostomi</taxon>
        <taxon>Actinopterygii</taxon>
        <taxon>Neopterygii</taxon>
        <taxon>Teleostei</taxon>
        <taxon>Ostariophysi</taxon>
        <taxon>Cypriniformes</taxon>
        <taxon>Cyprinidae</taxon>
        <taxon>Labeoninae</taxon>
        <taxon>Labeonini</taxon>
        <taxon>Cirrhinus</taxon>
    </lineage>
</organism>
<gene>
    <name evidence="1" type="ORF">QQF64_006804</name>
</gene>
<accession>A0ABR3MC46</accession>
<protein>
    <submittedName>
        <fullName evidence="1">Uncharacterized protein</fullName>
    </submittedName>
</protein>
<dbReference type="EMBL" id="JAYMGO010000014">
    <property type="protein sequence ID" value="KAL1261539.1"/>
    <property type="molecule type" value="Genomic_DNA"/>
</dbReference>
<reference evidence="1 2" key="1">
    <citation type="submission" date="2023-09" db="EMBL/GenBank/DDBJ databases">
        <authorList>
            <person name="Wang M."/>
        </authorList>
    </citation>
    <scope>NUCLEOTIDE SEQUENCE [LARGE SCALE GENOMIC DNA]</scope>
    <source>
        <strain evidence="1">GT-2023</strain>
        <tissue evidence="1">Liver</tissue>
    </source>
</reference>
<name>A0ABR3MC46_9TELE</name>
<proteinExistence type="predicted"/>
<evidence type="ECO:0000313" key="1">
    <source>
        <dbReference type="EMBL" id="KAL1261539.1"/>
    </source>
</evidence>
<dbReference type="Proteomes" id="UP001558613">
    <property type="component" value="Unassembled WGS sequence"/>
</dbReference>
<evidence type="ECO:0000313" key="2">
    <source>
        <dbReference type="Proteomes" id="UP001558613"/>
    </source>
</evidence>
<keyword evidence="2" id="KW-1185">Reference proteome</keyword>